<accession>A0A9N7UPR4</accession>
<protein>
    <submittedName>
        <fullName evidence="2">Uncharacterized protein</fullName>
    </submittedName>
</protein>
<dbReference type="AlphaFoldDB" id="A0A9N7UPR4"/>
<dbReference type="EMBL" id="CADEAL010001613">
    <property type="protein sequence ID" value="CAB1433978.1"/>
    <property type="molecule type" value="Genomic_DNA"/>
</dbReference>
<evidence type="ECO:0000256" key="1">
    <source>
        <dbReference type="SAM" id="MobiDB-lite"/>
    </source>
</evidence>
<name>A0A9N7UPR4_PLEPL</name>
<dbReference type="Proteomes" id="UP001153269">
    <property type="component" value="Unassembled WGS sequence"/>
</dbReference>
<organism evidence="2 3">
    <name type="scientific">Pleuronectes platessa</name>
    <name type="common">European plaice</name>
    <dbReference type="NCBI Taxonomy" id="8262"/>
    <lineage>
        <taxon>Eukaryota</taxon>
        <taxon>Metazoa</taxon>
        <taxon>Chordata</taxon>
        <taxon>Craniata</taxon>
        <taxon>Vertebrata</taxon>
        <taxon>Euteleostomi</taxon>
        <taxon>Actinopterygii</taxon>
        <taxon>Neopterygii</taxon>
        <taxon>Teleostei</taxon>
        <taxon>Neoteleostei</taxon>
        <taxon>Acanthomorphata</taxon>
        <taxon>Carangaria</taxon>
        <taxon>Pleuronectiformes</taxon>
        <taxon>Pleuronectoidei</taxon>
        <taxon>Pleuronectidae</taxon>
        <taxon>Pleuronectes</taxon>
    </lineage>
</organism>
<feature type="region of interest" description="Disordered" evidence="1">
    <location>
        <begin position="104"/>
        <end position="124"/>
    </location>
</feature>
<evidence type="ECO:0000313" key="3">
    <source>
        <dbReference type="Proteomes" id="UP001153269"/>
    </source>
</evidence>
<sequence>QRGLLQTQSHVAAERRQFHHLLLVYRLVWFAARCRSAVEDGQGEEVRQTSGQVSPPEILPVFSSAAVCSLHLVNRRSDAESTISSRVEVNIFLLQRLSESEISSSINLHPPPSGSHRAKEEEEEEEEALVCGSVGSDFIGFLSTVETHFNLGIEQKTLTLTSHFLPGPRSASSPSDLTAPIDEDSRLRLIAACQASLSALLPPVAAGGQRFLP</sequence>
<evidence type="ECO:0000313" key="2">
    <source>
        <dbReference type="EMBL" id="CAB1433978.1"/>
    </source>
</evidence>
<comment type="caution">
    <text evidence="2">The sequence shown here is derived from an EMBL/GenBank/DDBJ whole genome shotgun (WGS) entry which is preliminary data.</text>
</comment>
<feature type="non-terminal residue" evidence="2">
    <location>
        <position position="213"/>
    </location>
</feature>
<proteinExistence type="predicted"/>
<keyword evidence="3" id="KW-1185">Reference proteome</keyword>
<reference evidence="2" key="1">
    <citation type="submission" date="2020-03" db="EMBL/GenBank/DDBJ databases">
        <authorList>
            <person name="Weist P."/>
        </authorList>
    </citation>
    <scope>NUCLEOTIDE SEQUENCE</scope>
</reference>
<gene>
    <name evidence="2" type="ORF">PLEPLA_LOCUS22070</name>
</gene>